<dbReference type="GO" id="GO:0008443">
    <property type="term" value="F:phosphofructokinase activity"/>
    <property type="evidence" value="ECO:0007669"/>
    <property type="project" value="TreeGrafter"/>
</dbReference>
<dbReference type="Gene3D" id="3.40.1190.20">
    <property type="match status" value="1"/>
</dbReference>
<dbReference type="OrthoDB" id="9801219at2"/>
<reference evidence="3" key="1">
    <citation type="submission" date="2018-03" db="EMBL/GenBank/DDBJ databases">
        <title>New taxa in the Lactobacillus gasseri group.</title>
        <authorList>
            <person name="Tanizawa Y."/>
            <person name="Tohno M."/>
            <person name="Endo A."/>
            <person name="Arita M."/>
        </authorList>
    </citation>
    <scope>NUCLEOTIDE SEQUENCE [LARGE SCALE GENOMIC DNA]</scope>
    <source>
        <strain evidence="3">DSM 24759</strain>
    </source>
</reference>
<dbReference type="SUPFAM" id="SSF53613">
    <property type="entry name" value="Ribokinase-like"/>
    <property type="match status" value="1"/>
</dbReference>
<evidence type="ECO:0000313" key="2">
    <source>
        <dbReference type="EMBL" id="GBG05281.1"/>
    </source>
</evidence>
<dbReference type="GO" id="GO:0005829">
    <property type="term" value="C:cytosol"/>
    <property type="evidence" value="ECO:0007669"/>
    <property type="project" value="TreeGrafter"/>
</dbReference>
<keyword evidence="3" id="KW-1185">Reference proteome</keyword>
<proteinExistence type="predicted"/>
<comment type="caution">
    <text evidence="2">The sequence shown here is derived from an EMBL/GenBank/DDBJ whole genome shotgun (WGS) entry which is preliminary data.</text>
</comment>
<gene>
    <name evidence="2" type="primary">fruK</name>
    <name evidence="2" type="ORF">LrDSM24759_11950</name>
</gene>
<dbReference type="Proteomes" id="UP000257317">
    <property type="component" value="Unassembled WGS sequence"/>
</dbReference>
<dbReference type="Pfam" id="PF00294">
    <property type="entry name" value="PfkB"/>
    <property type="match status" value="1"/>
</dbReference>
<dbReference type="InterPro" id="IPR029056">
    <property type="entry name" value="Ribokinase-like"/>
</dbReference>
<dbReference type="PANTHER" id="PTHR46566">
    <property type="entry name" value="1-PHOSPHOFRUCTOKINASE-RELATED"/>
    <property type="match status" value="1"/>
</dbReference>
<dbReference type="RefSeq" id="WP_117118610.1">
    <property type="nucleotide sequence ID" value="NZ_BFBY01000009.1"/>
</dbReference>
<dbReference type="InterPro" id="IPR011611">
    <property type="entry name" value="PfkB_dom"/>
</dbReference>
<dbReference type="PANTHER" id="PTHR46566:SF1">
    <property type="entry name" value="1-PHOSPHOFRUCTOKINASE"/>
    <property type="match status" value="1"/>
</dbReference>
<evidence type="ECO:0000259" key="1">
    <source>
        <dbReference type="Pfam" id="PF00294"/>
    </source>
</evidence>
<sequence>MIYIVNLEANQEQIGEGTEIALILKQLNIASVVTGISSNTQKAKTILKETNIATHFIEKEVSAKTQQELLDYLKDNLKMSDILVVAGKFMGIDPVYLIDLATIAAKNMVHTVVDVPYATVLDILPLHPLLVKPNQTELKTWYDKQNETLSIKDEINLAHDMVVQGADHVLLSLGADGAAIVNLMHAYLAAAPAIEFKNDQGTGATLLATFLAGMLQNHMPVRNLADSIAAASDTARHEELTDFKQVPELQKLIMAEKITFEEAE</sequence>
<dbReference type="EMBL" id="BFBY01000009">
    <property type="protein sequence ID" value="GBG05281.1"/>
    <property type="molecule type" value="Genomic_DNA"/>
</dbReference>
<keyword evidence="2" id="KW-0808">Transferase</keyword>
<keyword evidence="2" id="KW-0418">Kinase</keyword>
<protein>
    <submittedName>
        <fullName evidence="2">1-phosphofructokinase</fullName>
    </submittedName>
</protein>
<evidence type="ECO:0000313" key="3">
    <source>
        <dbReference type="Proteomes" id="UP000257317"/>
    </source>
</evidence>
<feature type="domain" description="Carbohydrate kinase PfkB" evidence="1">
    <location>
        <begin position="21"/>
        <end position="235"/>
    </location>
</feature>
<accession>A0A2Z6T8L4</accession>
<organism evidence="2 3">
    <name type="scientific">Lactobacillus rodentium</name>
    <dbReference type="NCBI Taxonomy" id="947835"/>
    <lineage>
        <taxon>Bacteria</taxon>
        <taxon>Bacillati</taxon>
        <taxon>Bacillota</taxon>
        <taxon>Bacilli</taxon>
        <taxon>Lactobacillales</taxon>
        <taxon>Lactobacillaceae</taxon>
        <taxon>Lactobacillus</taxon>
    </lineage>
</organism>
<name>A0A2Z6T8L4_9LACO</name>
<dbReference type="AlphaFoldDB" id="A0A2Z6T8L4"/>